<reference evidence="6 7" key="1">
    <citation type="submission" date="2023-10" db="EMBL/GenBank/DDBJ databases">
        <title>Draft genome sequence of Xylaria bambusicola isolate GMP-LS, the root and basal stem rot pathogen of sugarcane in Indonesia.</title>
        <authorList>
            <person name="Selvaraj P."/>
            <person name="Muralishankar V."/>
            <person name="Muruganantham S."/>
            <person name="Sp S."/>
            <person name="Haryani S."/>
            <person name="Lau K.J.X."/>
            <person name="Naqvi N.I."/>
        </authorList>
    </citation>
    <scope>NUCLEOTIDE SEQUENCE [LARGE SCALE GENOMIC DNA]</scope>
    <source>
        <strain evidence="6">GMP-LS</strain>
    </source>
</reference>
<dbReference type="Pfam" id="PF00067">
    <property type="entry name" value="p450"/>
    <property type="match status" value="1"/>
</dbReference>
<comment type="caution">
    <text evidence="6">The sequence shown here is derived from an EMBL/GenBank/DDBJ whole genome shotgun (WGS) entry which is preliminary data.</text>
</comment>
<dbReference type="CDD" id="cd11041">
    <property type="entry name" value="CYP503A1-like"/>
    <property type="match status" value="1"/>
</dbReference>
<evidence type="ECO:0000256" key="4">
    <source>
        <dbReference type="ARBA" id="ARBA00023002"/>
    </source>
</evidence>
<keyword evidence="4" id="KW-0560">Oxidoreductase</keyword>
<gene>
    <name evidence="6" type="ORF">RRF57_010779</name>
</gene>
<dbReference type="AlphaFoldDB" id="A0AAN7USY1"/>
<comment type="similarity">
    <text evidence="2">Belongs to the cytochrome P450 family.</text>
</comment>
<evidence type="ECO:0000256" key="5">
    <source>
        <dbReference type="ARBA" id="ARBA00023004"/>
    </source>
</evidence>
<keyword evidence="5" id="KW-0408">Iron</keyword>
<dbReference type="InterPro" id="IPR036396">
    <property type="entry name" value="Cyt_P450_sf"/>
</dbReference>
<evidence type="ECO:0008006" key="8">
    <source>
        <dbReference type="Google" id="ProtNLM"/>
    </source>
</evidence>
<dbReference type="SUPFAM" id="SSF48264">
    <property type="entry name" value="Cytochrome P450"/>
    <property type="match status" value="1"/>
</dbReference>
<comment type="cofactor">
    <cofactor evidence="1">
        <name>heme</name>
        <dbReference type="ChEBI" id="CHEBI:30413"/>
    </cofactor>
</comment>
<keyword evidence="7" id="KW-1185">Reference proteome</keyword>
<evidence type="ECO:0000313" key="7">
    <source>
        <dbReference type="Proteomes" id="UP001305414"/>
    </source>
</evidence>
<protein>
    <recommendedName>
        <fullName evidence="8">Cytochrome P450</fullName>
    </recommendedName>
</protein>
<dbReference type="GO" id="GO:0016705">
    <property type="term" value="F:oxidoreductase activity, acting on paired donors, with incorporation or reduction of molecular oxygen"/>
    <property type="evidence" value="ECO:0007669"/>
    <property type="project" value="InterPro"/>
</dbReference>
<evidence type="ECO:0000256" key="2">
    <source>
        <dbReference type="ARBA" id="ARBA00010617"/>
    </source>
</evidence>
<name>A0AAN7USY1_9PEZI</name>
<dbReference type="Proteomes" id="UP001305414">
    <property type="component" value="Unassembled WGS sequence"/>
</dbReference>
<evidence type="ECO:0000256" key="3">
    <source>
        <dbReference type="ARBA" id="ARBA00022723"/>
    </source>
</evidence>
<dbReference type="PANTHER" id="PTHR46206:SF9">
    <property type="entry name" value="CYTOCHROME P450"/>
    <property type="match status" value="1"/>
</dbReference>
<evidence type="ECO:0000256" key="1">
    <source>
        <dbReference type="ARBA" id="ARBA00001971"/>
    </source>
</evidence>
<accession>A0AAN7USY1</accession>
<keyword evidence="3" id="KW-0479">Metal-binding</keyword>
<dbReference type="EMBL" id="JAWHQM010000048">
    <property type="protein sequence ID" value="KAK5635067.1"/>
    <property type="molecule type" value="Genomic_DNA"/>
</dbReference>
<dbReference type="GO" id="GO:0020037">
    <property type="term" value="F:heme binding"/>
    <property type="evidence" value="ECO:0007669"/>
    <property type="project" value="InterPro"/>
</dbReference>
<proteinExistence type="inferred from homology"/>
<dbReference type="GO" id="GO:0005506">
    <property type="term" value="F:iron ion binding"/>
    <property type="evidence" value="ECO:0007669"/>
    <property type="project" value="InterPro"/>
</dbReference>
<organism evidence="6 7">
    <name type="scientific">Xylaria bambusicola</name>
    <dbReference type="NCBI Taxonomy" id="326684"/>
    <lineage>
        <taxon>Eukaryota</taxon>
        <taxon>Fungi</taxon>
        <taxon>Dikarya</taxon>
        <taxon>Ascomycota</taxon>
        <taxon>Pezizomycotina</taxon>
        <taxon>Sordariomycetes</taxon>
        <taxon>Xylariomycetidae</taxon>
        <taxon>Xylariales</taxon>
        <taxon>Xylariaceae</taxon>
        <taxon>Xylaria</taxon>
    </lineage>
</organism>
<dbReference type="GO" id="GO:0004497">
    <property type="term" value="F:monooxygenase activity"/>
    <property type="evidence" value="ECO:0007669"/>
    <property type="project" value="InterPro"/>
</dbReference>
<dbReference type="InterPro" id="IPR001128">
    <property type="entry name" value="Cyt_P450"/>
</dbReference>
<sequence>MTSYWELLRQSEVFTRAAGDGSTSSSYLKELFGSGTSSVAAAIIVGTLCTIVLLSPDKPTISGAPVHGRRWWWEPTIWLQSRFTFGAYDIVASGYRKNRRANDKQYKDRPFVVKRFDITFNVLPNKYLEELRLVPETILDQSQVQNIGHRWTDTMVVAESRLHFRTVQSTLATEISKYLDLAKAELDYTWGLYIPNMDDWQNVDINRVVRMLVASSSARVFIGYPACRNEEWLKLSVDYTMDVFQTAFIIRLFPYWLQPIVAPFIPARYRIAKQIDLAYRVLTPLIKKHAEVTIKRLGGEDVNEEATLFNWMIDHGTEDENKLDKVIRRHLLLTLASTHTTVGVLVSILFDICAHPEWIPVLREEIEKTTKELGPIGSNPKISSKYWLQQLEKLDSFFNESRRVNPLVLLAPQRTASEPLTLKDGTHIPKGARICFASSSHMNDASVNPSPEIFDPMRSYNKRQASPDQKNKHLANQTSPDNLTWGYGKLACPGRHFAVAVTKMILARLLIEYDFKFPDNVTSSPKVFFADELLFTDPSARIMMKRSRGE</sequence>
<dbReference type="Gene3D" id="1.10.630.10">
    <property type="entry name" value="Cytochrome P450"/>
    <property type="match status" value="1"/>
</dbReference>
<evidence type="ECO:0000313" key="6">
    <source>
        <dbReference type="EMBL" id="KAK5635067.1"/>
    </source>
</evidence>
<dbReference type="PANTHER" id="PTHR46206">
    <property type="entry name" value="CYTOCHROME P450"/>
    <property type="match status" value="1"/>
</dbReference>